<name>A0A0F4YT92_RASE3</name>
<organism evidence="2 3">
    <name type="scientific">Rasamsonia emersonii (strain ATCC 16479 / CBS 393.64 / IMI 116815)</name>
    <dbReference type="NCBI Taxonomy" id="1408163"/>
    <lineage>
        <taxon>Eukaryota</taxon>
        <taxon>Fungi</taxon>
        <taxon>Dikarya</taxon>
        <taxon>Ascomycota</taxon>
        <taxon>Pezizomycotina</taxon>
        <taxon>Eurotiomycetes</taxon>
        <taxon>Eurotiomycetidae</taxon>
        <taxon>Eurotiales</taxon>
        <taxon>Trichocomaceae</taxon>
        <taxon>Rasamsonia</taxon>
    </lineage>
</organism>
<evidence type="ECO:0000256" key="1">
    <source>
        <dbReference type="SAM" id="MobiDB-lite"/>
    </source>
</evidence>
<feature type="compositionally biased region" description="Basic and acidic residues" evidence="1">
    <location>
        <begin position="70"/>
        <end position="103"/>
    </location>
</feature>
<keyword evidence="3" id="KW-1185">Reference proteome</keyword>
<accession>A0A0F4YT92</accession>
<comment type="caution">
    <text evidence="2">The sequence shown here is derived from an EMBL/GenBank/DDBJ whole genome shotgun (WGS) entry which is preliminary data.</text>
</comment>
<evidence type="ECO:0000313" key="2">
    <source>
        <dbReference type="EMBL" id="KKA20843.1"/>
    </source>
</evidence>
<dbReference type="OrthoDB" id="3359339at2759"/>
<dbReference type="RefSeq" id="XP_013327455.1">
    <property type="nucleotide sequence ID" value="XM_013472001.1"/>
</dbReference>
<gene>
    <name evidence="2" type="ORF">T310_5126</name>
</gene>
<dbReference type="GeneID" id="25317471"/>
<protein>
    <submittedName>
        <fullName evidence="2">Uncharacterized protein</fullName>
    </submittedName>
</protein>
<evidence type="ECO:0000313" key="3">
    <source>
        <dbReference type="Proteomes" id="UP000053958"/>
    </source>
</evidence>
<dbReference type="EMBL" id="LASV01000225">
    <property type="protein sequence ID" value="KKA20843.1"/>
    <property type="molecule type" value="Genomic_DNA"/>
</dbReference>
<feature type="region of interest" description="Disordered" evidence="1">
    <location>
        <begin position="1"/>
        <end position="103"/>
    </location>
</feature>
<reference evidence="2 3" key="1">
    <citation type="submission" date="2015-04" db="EMBL/GenBank/DDBJ databases">
        <authorList>
            <person name="Heijne W.H."/>
            <person name="Fedorova N.D."/>
            <person name="Nierman W.C."/>
            <person name="Vollebregt A.W."/>
            <person name="Zhao Z."/>
            <person name="Wu L."/>
            <person name="Kumar M."/>
            <person name="Stam H."/>
            <person name="van den Berg M.A."/>
            <person name="Pel H.J."/>
        </authorList>
    </citation>
    <scope>NUCLEOTIDE SEQUENCE [LARGE SCALE GENOMIC DNA]</scope>
    <source>
        <strain evidence="2 3">CBS 393.64</strain>
    </source>
</reference>
<sequence length="103" mass="11495">MSNIAFKAQQELNSHHKKRGTERKSLSADESGVNQRVEKDFPGSEVRYGMSVTGGGGARRKIPPEEGGEYDARGRMTEARHFEGPDGPEEKLRLEGRLPRTKK</sequence>
<proteinExistence type="predicted"/>
<dbReference type="AlphaFoldDB" id="A0A0F4YT92"/>
<dbReference type="Proteomes" id="UP000053958">
    <property type="component" value="Unassembled WGS sequence"/>
</dbReference>